<sequence length="447" mass="49132">MRDILITAIIFGLLPFILRSPRLGVYVWAWLSLMLPHRAAFGFARTMPFGQVVAITTMVSFLFSRERRPFPVNSVTVVYVGLMLWMSFTSLFALNTWEVVFDRWLFVLKIHVALYVTFMLIRGRQQIQTLIWVVALSLGFYGIKGGIWTVLTGGGGRVWGPSGGMAAENNALGLALVVLLPLFYYLQQVSTRRIVRLGLVFCLVVITFSILGSQSRGALLALVSMASLLGFKGNRPVLTISLLACTLAAAVLFMPDSWSGRMKSIETYEEDQSAMSRVYTWKTLWALALDRPWVGGGFVVDTPEVFAVYAPAEGAGVYHGGQAFVAHSIYFQMLGEHGFPGLILFVLLGVTTWRTAARLARQTRDHPEYGSWVPLLMRMAQVSLAGFAVGGAFLSLAHFDLIYYVISFVVLVDATLREPGQTTSATASSPVFSPASSPGSSAIENRP</sequence>
<proteinExistence type="predicted"/>
<dbReference type="PANTHER" id="PTHR37422:SF13">
    <property type="entry name" value="LIPOPOLYSACCHARIDE BIOSYNTHESIS PROTEIN PA4999-RELATED"/>
    <property type="match status" value="1"/>
</dbReference>
<dbReference type="InterPro" id="IPR051533">
    <property type="entry name" value="WaaL-like"/>
</dbReference>
<accession>A0A1A8XXR4</accession>
<keyword evidence="2 6" id="KW-0812">Transmembrane</keyword>
<evidence type="ECO:0000313" key="9">
    <source>
        <dbReference type="EMBL" id="SBT08838.1"/>
    </source>
</evidence>
<evidence type="ECO:0000259" key="7">
    <source>
        <dbReference type="Pfam" id="PF04932"/>
    </source>
</evidence>
<evidence type="ECO:0000256" key="3">
    <source>
        <dbReference type="ARBA" id="ARBA00022989"/>
    </source>
</evidence>
<dbReference type="STRING" id="1860102.ACCAA_640031"/>
<feature type="transmembrane region" description="Helical" evidence="6">
    <location>
        <begin position="171"/>
        <end position="187"/>
    </location>
</feature>
<feature type="domain" description="DUF5935" evidence="8">
    <location>
        <begin position="1"/>
        <end position="191"/>
    </location>
</feature>
<dbReference type="EMBL" id="FLQX01000143">
    <property type="protein sequence ID" value="SBT08838.1"/>
    <property type="molecule type" value="Genomic_DNA"/>
</dbReference>
<evidence type="ECO:0000256" key="1">
    <source>
        <dbReference type="ARBA" id="ARBA00004141"/>
    </source>
</evidence>
<keyword evidence="3 6" id="KW-1133">Transmembrane helix</keyword>
<feature type="transmembrane region" description="Helical" evidence="6">
    <location>
        <begin position="384"/>
        <end position="406"/>
    </location>
</feature>
<feature type="transmembrane region" description="Helical" evidence="6">
    <location>
        <begin position="103"/>
        <end position="121"/>
    </location>
</feature>
<feature type="transmembrane region" description="Helical" evidence="6">
    <location>
        <begin position="43"/>
        <end position="63"/>
    </location>
</feature>
<gene>
    <name evidence="9" type="ORF">ACCAA_640031</name>
</gene>
<dbReference type="Pfam" id="PF04932">
    <property type="entry name" value="Wzy_C"/>
    <property type="match status" value="1"/>
</dbReference>
<dbReference type="InterPro" id="IPR007016">
    <property type="entry name" value="O-antigen_ligase-rel_domated"/>
</dbReference>
<protein>
    <submittedName>
        <fullName evidence="9">Wzy family polymerase, exosortase system type 1 associated</fullName>
    </submittedName>
</protein>
<dbReference type="RefSeq" id="WP_186408480.1">
    <property type="nucleotide sequence ID" value="NZ_FLQX01000143.1"/>
</dbReference>
<evidence type="ECO:0000256" key="5">
    <source>
        <dbReference type="SAM" id="MobiDB-lite"/>
    </source>
</evidence>
<dbReference type="PANTHER" id="PTHR37422">
    <property type="entry name" value="TEICHURONIC ACID BIOSYNTHESIS PROTEIN TUAE"/>
    <property type="match status" value="1"/>
</dbReference>
<feature type="domain" description="O-antigen ligase-related" evidence="7">
    <location>
        <begin position="202"/>
        <end position="346"/>
    </location>
</feature>
<feature type="transmembrane region" description="Helical" evidence="6">
    <location>
        <begin position="233"/>
        <end position="254"/>
    </location>
</feature>
<comment type="subcellular location">
    <subcellularLocation>
        <location evidence="1">Membrane</location>
        <topology evidence="1">Multi-pass membrane protein</topology>
    </subcellularLocation>
</comment>
<name>A0A1A8XXR4_9PROT</name>
<dbReference type="GO" id="GO:0016020">
    <property type="term" value="C:membrane"/>
    <property type="evidence" value="ECO:0007669"/>
    <property type="project" value="UniProtKB-SubCell"/>
</dbReference>
<dbReference type="Pfam" id="PF19358">
    <property type="entry name" value="DUF5935"/>
    <property type="match status" value="1"/>
</dbReference>
<evidence type="ECO:0000256" key="2">
    <source>
        <dbReference type="ARBA" id="ARBA00022692"/>
    </source>
</evidence>
<evidence type="ECO:0000259" key="8">
    <source>
        <dbReference type="Pfam" id="PF19358"/>
    </source>
</evidence>
<evidence type="ECO:0000256" key="4">
    <source>
        <dbReference type="ARBA" id="ARBA00023136"/>
    </source>
</evidence>
<dbReference type="InterPro" id="IPR045979">
    <property type="entry name" value="DUF5935"/>
</dbReference>
<dbReference type="AlphaFoldDB" id="A0A1A8XXR4"/>
<keyword evidence="10" id="KW-1185">Reference proteome</keyword>
<keyword evidence="4 6" id="KW-0472">Membrane</keyword>
<evidence type="ECO:0000313" key="10">
    <source>
        <dbReference type="Proteomes" id="UP000199169"/>
    </source>
</evidence>
<dbReference type="InterPro" id="IPR017528">
    <property type="entry name" value="CHP03097O-antigen_lig-rel"/>
</dbReference>
<feature type="transmembrane region" description="Helical" evidence="6">
    <location>
        <begin position="130"/>
        <end position="151"/>
    </location>
</feature>
<feature type="region of interest" description="Disordered" evidence="5">
    <location>
        <begin position="423"/>
        <end position="447"/>
    </location>
</feature>
<feature type="transmembrane region" description="Helical" evidence="6">
    <location>
        <begin position="194"/>
        <end position="213"/>
    </location>
</feature>
<organism evidence="9 10">
    <name type="scientific">Candidatus Accumulibacter aalborgensis</name>
    <dbReference type="NCBI Taxonomy" id="1860102"/>
    <lineage>
        <taxon>Bacteria</taxon>
        <taxon>Pseudomonadati</taxon>
        <taxon>Pseudomonadota</taxon>
        <taxon>Betaproteobacteria</taxon>
        <taxon>Candidatus Accumulibacter</taxon>
    </lineage>
</organism>
<reference evidence="9 10" key="1">
    <citation type="submission" date="2016-06" db="EMBL/GenBank/DDBJ databases">
        <authorList>
            <person name="Kjaerup R.B."/>
            <person name="Dalgaard T.S."/>
            <person name="Juul-Madsen H.R."/>
        </authorList>
    </citation>
    <scope>NUCLEOTIDE SEQUENCE [LARGE SCALE GENOMIC DNA]</scope>
    <source>
        <strain evidence="9">3</strain>
    </source>
</reference>
<evidence type="ECO:0000256" key="6">
    <source>
        <dbReference type="SAM" id="Phobius"/>
    </source>
</evidence>
<dbReference type="NCBIfam" id="TIGR03097">
    <property type="entry name" value="PEP_O_lig_1"/>
    <property type="match status" value="1"/>
</dbReference>
<feature type="transmembrane region" description="Helical" evidence="6">
    <location>
        <begin position="75"/>
        <end position="97"/>
    </location>
</feature>
<dbReference type="Proteomes" id="UP000199169">
    <property type="component" value="Unassembled WGS sequence"/>
</dbReference>